<accession>A0A2X4UX01</accession>
<name>A0A2X4UX01_SERPL</name>
<gene>
    <name evidence="2" type="ORF">NCTC12961_03904</name>
</gene>
<dbReference type="InterPro" id="IPR008878">
    <property type="entry name" value="Transposase_IS66_Orf2"/>
</dbReference>
<sequence>MTRCGHVFIFRGRSGNQLKLLWSTGNGLCLLTKRLECGRFACVMETEAWLRQALARAEEQLALHERKISVLTAQLDKLRRMNLAMVLTHVTGLKTSDYSQLWSLLICCDLRGVV</sequence>
<dbReference type="Pfam" id="PF05717">
    <property type="entry name" value="TnpB_IS66"/>
    <property type="match status" value="1"/>
</dbReference>
<evidence type="ECO:0000256" key="1">
    <source>
        <dbReference type="SAM" id="Coils"/>
    </source>
</evidence>
<dbReference type="AlphaFoldDB" id="A0A2X4UX01"/>
<feature type="coiled-coil region" evidence="1">
    <location>
        <begin position="47"/>
        <end position="81"/>
    </location>
</feature>
<keyword evidence="1" id="KW-0175">Coiled coil</keyword>
<organism evidence="2 3">
    <name type="scientific">Serratia plymuthica</name>
    <dbReference type="NCBI Taxonomy" id="82996"/>
    <lineage>
        <taxon>Bacteria</taxon>
        <taxon>Pseudomonadati</taxon>
        <taxon>Pseudomonadota</taxon>
        <taxon>Gammaproteobacteria</taxon>
        <taxon>Enterobacterales</taxon>
        <taxon>Yersiniaceae</taxon>
        <taxon>Serratia</taxon>
    </lineage>
</organism>
<protein>
    <submittedName>
        <fullName evidence="2">IS66 Orf2 like protein</fullName>
    </submittedName>
</protein>
<proteinExistence type="predicted"/>
<evidence type="ECO:0000313" key="3">
    <source>
        <dbReference type="Proteomes" id="UP000248897"/>
    </source>
</evidence>
<evidence type="ECO:0000313" key="2">
    <source>
        <dbReference type="EMBL" id="SQI43383.1"/>
    </source>
</evidence>
<reference evidence="2 3" key="1">
    <citation type="submission" date="2018-06" db="EMBL/GenBank/DDBJ databases">
        <authorList>
            <consortium name="Pathogen Informatics"/>
            <person name="Doyle S."/>
        </authorList>
    </citation>
    <scope>NUCLEOTIDE SEQUENCE [LARGE SCALE GENOMIC DNA]</scope>
    <source>
        <strain evidence="2 3">NCTC12961</strain>
    </source>
</reference>
<dbReference type="EMBL" id="LS483469">
    <property type="protein sequence ID" value="SQI43383.1"/>
    <property type="molecule type" value="Genomic_DNA"/>
</dbReference>
<dbReference type="Proteomes" id="UP000248897">
    <property type="component" value="Chromosome 1"/>
</dbReference>